<gene>
    <name evidence="2" type="ORF">RZO27_13510</name>
</gene>
<keyword evidence="1" id="KW-1133">Transmembrane helix</keyword>
<evidence type="ECO:0000313" key="2">
    <source>
        <dbReference type="EMBL" id="MDV2620118.1"/>
    </source>
</evidence>
<keyword evidence="1" id="KW-0812">Transmembrane</keyword>
<dbReference type="InterPro" id="IPR017502">
    <property type="entry name" value="Sortase_SrtB_target"/>
</dbReference>
<evidence type="ECO:0000256" key="1">
    <source>
        <dbReference type="SAM" id="Phobius"/>
    </source>
</evidence>
<reference evidence="2 3" key="1">
    <citation type="submission" date="2023-10" db="EMBL/GenBank/DDBJ databases">
        <title>Production of high quality cheese from raw caw milk (raw cheese).</title>
        <authorList>
            <person name="Samouris G."/>
        </authorList>
    </citation>
    <scope>NUCLEOTIDE SEQUENCE [LARGE SCALE GENOMIC DNA]</scope>
    <source>
        <strain evidence="2 3">MRS-5</strain>
    </source>
</reference>
<sequence>MGILLIVLSVFSIFKLYIEFKKNDKSKMKLYGALFIGSIFVLFLIYYLAPTSM</sequence>
<dbReference type="AlphaFoldDB" id="A0ABD5GS99"/>
<dbReference type="Proteomes" id="UP001186159">
    <property type="component" value="Unassembled WGS sequence"/>
</dbReference>
<comment type="caution">
    <text evidence="2">The sequence shown here is derived from an EMBL/GenBank/DDBJ whole genome shotgun (WGS) entry which is preliminary data.</text>
</comment>
<organism evidence="2 3">
    <name type="scientific">Lactococcus lactis</name>
    <dbReference type="NCBI Taxonomy" id="1358"/>
    <lineage>
        <taxon>Bacteria</taxon>
        <taxon>Bacillati</taxon>
        <taxon>Bacillota</taxon>
        <taxon>Bacilli</taxon>
        <taxon>Lactobacillales</taxon>
        <taxon>Streptococcaceae</taxon>
        <taxon>Lactococcus</taxon>
    </lineage>
</organism>
<protein>
    <submittedName>
        <fullName evidence="2">Sortase B protein-sorting domain-containing protein</fullName>
    </submittedName>
</protein>
<name>A0ABD5GS99_9LACT</name>
<proteinExistence type="predicted"/>
<feature type="transmembrane region" description="Helical" evidence="1">
    <location>
        <begin position="28"/>
        <end position="49"/>
    </location>
</feature>
<accession>A0ABD5GS99</accession>
<dbReference type="NCBIfam" id="TIGR03063">
    <property type="entry name" value="srtB_target"/>
    <property type="match status" value="1"/>
</dbReference>
<dbReference type="RefSeq" id="WP_177405406.1">
    <property type="nucleotide sequence ID" value="NZ_JAWHVN010000075.1"/>
</dbReference>
<dbReference type="EMBL" id="JAWHVN010000075">
    <property type="protein sequence ID" value="MDV2620118.1"/>
    <property type="molecule type" value="Genomic_DNA"/>
</dbReference>
<evidence type="ECO:0000313" key="3">
    <source>
        <dbReference type="Proteomes" id="UP001186159"/>
    </source>
</evidence>
<keyword evidence="1" id="KW-0472">Membrane</keyword>